<sequence>MQRITALNPEATTGASKELFNAIQTKLGMIPNMMRTMGNSPAVLEGYLGLNNALGKSSIGGKLGQLLAITVANANSCTYCNSAHNFIGEKMMHIDAASLKAAHEGRSGDAKIQAALDFARILVEKKGLVNDADVNALKNAGYSEAAIAEIIAHVGLNIFTNYFNNAADVLNDFPVADLLESAAI</sequence>
<dbReference type="RefSeq" id="WP_173415209.1">
    <property type="nucleotide sequence ID" value="NZ_CP054139.1"/>
</dbReference>
<organism evidence="1 2">
    <name type="scientific">Mucilaginibacter mali</name>
    <dbReference type="NCBI Taxonomy" id="2740462"/>
    <lineage>
        <taxon>Bacteria</taxon>
        <taxon>Pseudomonadati</taxon>
        <taxon>Bacteroidota</taxon>
        <taxon>Sphingobacteriia</taxon>
        <taxon>Sphingobacteriales</taxon>
        <taxon>Sphingobacteriaceae</taxon>
        <taxon>Mucilaginibacter</taxon>
    </lineage>
</organism>
<dbReference type="EMBL" id="CP054139">
    <property type="protein sequence ID" value="QKJ30535.1"/>
    <property type="molecule type" value="Genomic_DNA"/>
</dbReference>
<name>A0A7D4TVG4_9SPHI</name>
<evidence type="ECO:0000313" key="2">
    <source>
        <dbReference type="Proteomes" id="UP000505355"/>
    </source>
</evidence>
<dbReference type="AlphaFoldDB" id="A0A7D4TVG4"/>
<dbReference type="PANTHER" id="PTHR35446">
    <property type="entry name" value="SI:CH211-175M2.5"/>
    <property type="match status" value="1"/>
</dbReference>
<proteinExistence type="predicted"/>
<dbReference type="PANTHER" id="PTHR35446:SF3">
    <property type="entry name" value="CMD DOMAIN-CONTAINING PROTEIN"/>
    <property type="match status" value="1"/>
</dbReference>
<dbReference type="Gene3D" id="1.20.1290.10">
    <property type="entry name" value="AhpD-like"/>
    <property type="match status" value="1"/>
</dbReference>
<keyword evidence="2" id="KW-1185">Reference proteome</keyword>
<gene>
    <name evidence="1" type="ORF">HQ865_12465</name>
</gene>
<dbReference type="SUPFAM" id="SSF69118">
    <property type="entry name" value="AhpD-like"/>
    <property type="match status" value="1"/>
</dbReference>
<reference evidence="1 2" key="1">
    <citation type="submission" date="2020-05" db="EMBL/GenBank/DDBJ databases">
        <title>Mucilaginibacter mali sp. nov.</title>
        <authorList>
            <person name="Kim H.S."/>
            <person name="Lee K.C."/>
            <person name="Suh M.K."/>
            <person name="Kim J.-S."/>
            <person name="Han K.-I."/>
            <person name="Eom M.K."/>
            <person name="Shin Y.K."/>
            <person name="Lee J.-S."/>
        </authorList>
    </citation>
    <scope>NUCLEOTIDE SEQUENCE [LARGE SCALE GENOMIC DNA]</scope>
    <source>
        <strain evidence="1 2">G2-14</strain>
    </source>
</reference>
<dbReference type="KEGG" id="mmab:HQ865_12465"/>
<evidence type="ECO:0000313" key="1">
    <source>
        <dbReference type="EMBL" id="QKJ30535.1"/>
    </source>
</evidence>
<protein>
    <submittedName>
        <fullName evidence="1">Carboxymuconolactone decarboxylase family protein</fullName>
    </submittedName>
</protein>
<dbReference type="Proteomes" id="UP000505355">
    <property type="component" value="Chromosome"/>
</dbReference>
<dbReference type="InterPro" id="IPR029032">
    <property type="entry name" value="AhpD-like"/>
</dbReference>
<accession>A0A7D4TVG4</accession>